<sequence length="60" mass="7087">MSKKSPQLRFEGFTDDWEERKLGEISKTTIGEFVIKTKQRVLYSVFFMGKIFLVKYGNAY</sequence>
<protein>
    <recommendedName>
        <fullName evidence="2">Restriction endonuclease subunit S</fullName>
    </recommendedName>
</protein>
<gene>
    <name evidence="1" type="ORF">D8K17_13595</name>
</gene>
<name>A0A8B3F2W9_LACLL</name>
<dbReference type="AlphaFoldDB" id="A0A8B3F2W9"/>
<dbReference type="SUPFAM" id="SSF116734">
    <property type="entry name" value="DNA methylase specificity domain"/>
    <property type="match status" value="1"/>
</dbReference>
<evidence type="ECO:0008006" key="2">
    <source>
        <dbReference type="Google" id="ProtNLM"/>
    </source>
</evidence>
<evidence type="ECO:0000313" key="1">
    <source>
        <dbReference type="EMBL" id="RKO34878.1"/>
    </source>
</evidence>
<comment type="caution">
    <text evidence="1">The sequence shown here is derived from an EMBL/GenBank/DDBJ whole genome shotgun (WGS) entry which is preliminary data.</text>
</comment>
<organism evidence="1">
    <name type="scientific">Lactococcus lactis subsp. lactis bv. diacetylactis</name>
    <dbReference type="NCBI Taxonomy" id="44688"/>
    <lineage>
        <taxon>Bacteria</taxon>
        <taxon>Bacillati</taxon>
        <taxon>Bacillota</taxon>
        <taxon>Bacilli</taxon>
        <taxon>Lactobacillales</taxon>
        <taxon>Streptococcaceae</taxon>
        <taxon>Lactococcus</taxon>
    </lineage>
</organism>
<accession>A0A8B3F2W9</accession>
<dbReference type="EMBL" id="RBVM01000003">
    <property type="protein sequence ID" value="RKO34878.1"/>
    <property type="molecule type" value="Genomic_DNA"/>
</dbReference>
<reference evidence="1" key="1">
    <citation type="submission" date="2018-10" db="EMBL/GenBank/DDBJ databases">
        <title>Chromosomal inversion in Lactococcus lactis subsp. lactis bv. diacetylactis S50.</title>
        <authorList>
            <person name="Kojic M."/>
            <person name="Jovcic B."/>
        </authorList>
    </citation>
    <scope>NUCLEOTIDE SEQUENCE</scope>
    <source>
        <strain evidence="1">S50</strain>
    </source>
</reference>
<proteinExistence type="predicted"/>